<keyword evidence="1 3" id="KW-0853">WD repeat</keyword>
<dbReference type="InterPro" id="IPR019775">
    <property type="entry name" value="WD40_repeat_CS"/>
</dbReference>
<dbReference type="InterPro" id="IPR029030">
    <property type="entry name" value="Caspase-like_dom_sf"/>
</dbReference>
<dbReference type="PROSITE" id="PS00678">
    <property type="entry name" value="WD_REPEATS_1"/>
    <property type="match status" value="12"/>
</dbReference>
<dbReference type="SMART" id="SM00320">
    <property type="entry name" value="WD40"/>
    <property type="match status" value="13"/>
</dbReference>
<sequence>MWVGVGRALVVGIGRFDADASGDEVAVGASAWSELPFVDEVVPPVVAALNRLGYATDVHRDVGAAALRAAVDEALGSARVVYVASHGDASADNPYRVDVVPADACVGRGTNVAEWVDDAHRLGNPTLFLLDLCRSGRATSLPHMVHSSDAPANAWVIAASSRREDAYDGRFSIAVTEVLEEVARTGLDTDPARSHVPFSVVARRIRRRVERMPGVVQNVQSTAMVLAEDEPDLPFFPNPAHNPDAARLAAVDPALRVFLDPSDARHFTDKAGTRFTGRRSQLRLLAPWLDDVDAGGLRVVTGNPGVGKSALLGALACAAHPELVAVAPHVRERLDARDASACPSVNDLLAAVHARGRPSAEVFASMACQLGLNEGLGTPIDVGMFMGMMPQAGEVPAVIVDALDESSDPAALCADLVRLAHATRPDGTPAVRLLVGTRPWPMFTPLLDLAGITGDLVNLDEADPDEVRDDVADHINACLADVSTYAPPSRRTIRHHLARAIAEQLTPHREQRAAWGAFLVAEVFTRYVERVPVPNDVDAARALGRSVPTTLPAVLDLDLAGRSDGPGIRAVLSALAQARGEGMPLEVALPMAELFADLDPDRARSLLPDALFYLRAVPDHDGTLLYRLFHQGLVDHLTRQPTNDTSTPTPGNILDHLLSVHTNLDGHTRTWDIAPPYLLRHAPAHAEAAGRLDELLLDTEYLVHGDPAALVTSFPRVHTDDALLARAVYRTSIGVHRHSDIATRRRLLAMDATRHDATILAQALAERTKPGTWTVVAATGGLINPACRDTFTGHSDQVNAVACTMLDRRPVAVTGAGGNSVWIWDLATGSPRGESLTGHTGAVLAVACTVLDGRPVAITGAGDHTVRLWDLTTGQQRGKPLTGHTGVVHAVACTTLDGCPVAVTGASDNTVRIWDLTTGQQRGKPLAGHTDWVRAVACTVLDGRPVAVTGADDHTVRLWDLTTGSPRGEPLTGHTGWVNAVACTVLDGRPVAVTGADDHTVRLWDLTIRRQQHGTPIKGHFGAVRAVTCTVLEGRPVAVTGADDNTVRIWDLTTRRQHREPLTGHTSHVKALACTMLDERIVAVTGAHDRTVRLWDLALGKPRSVPPTGHTGMVRAVACTVLKGRHIAVTGADDHSVRLWNLTTGQSGRKPLTGHRDLVRVVACTLLEGRPVAVTGADDTTVRVWDLATGRPYGDPLTGHTGWVRAVACTTLDERIVAVSGASDNTLRIWDLATGGQRGWPLTGHTSWVNAVACTTLDGRPFAVTGADDHTVRLWDLTAGRQHGEPFTGHTGEVNAVACTTLEGRPVAVTGADDHTVRIWDLNTGRQRGAPLIGHIGAVRAVACTVLDGRPAAVTGADDHTVRIWDLTTRTHIDRIPLPAPCSGLAVGNKERLFVSFGVDVALLRRMPRRPSAGWTRNPANTATVQEHS</sequence>
<evidence type="ECO:0000256" key="1">
    <source>
        <dbReference type="ARBA" id="ARBA00022574"/>
    </source>
</evidence>
<dbReference type="CDD" id="cd00200">
    <property type="entry name" value="WD40"/>
    <property type="match status" value="2"/>
</dbReference>
<dbReference type="PANTHER" id="PTHR22847:SF637">
    <property type="entry name" value="WD REPEAT DOMAIN 5B"/>
    <property type="match status" value="1"/>
</dbReference>
<feature type="repeat" description="WD" evidence="3">
    <location>
        <begin position="1062"/>
        <end position="1105"/>
    </location>
</feature>
<feature type="repeat" description="WD" evidence="3">
    <location>
        <begin position="1287"/>
        <end position="1330"/>
    </location>
</feature>
<dbReference type="PRINTS" id="PR00320">
    <property type="entry name" value="GPROTEINBRPT"/>
</dbReference>
<dbReference type="SUPFAM" id="SSF52129">
    <property type="entry name" value="Caspase-like"/>
    <property type="match status" value="1"/>
</dbReference>
<evidence type="ECO:0000256" key="3">
    <source>
        <dbReference type="PROSITE-ProRule" id="PRU00221"/>
    </source>
</evidence>
<feature type="repeat" description="WD" evidence="3">
    <location>
        <begin position="1197"/>
        <end position="1235"/>
    </location>
</feature>
<feature type="repeat" description="WD" evidence="3">
    <location>
        <begin position="1332"/>
        <end position="1375"/>
    </location>
</feature>
<dbReference type="PANTHER" id="PTHR22847">
    <property type="entry name" value="WD40 REPEAT PROTEIN"/>
    <property type="match status" value="1"/>
</dbReference>
<dbReference type="GO" id="GO:0004197">
    <property type="term" value="F:cysteine-type endopeptidase activity"/>
    <property type="evidence" value="ECO:0007669"/>
    <property type="project" value="InterPro"/>
</dbReference>
<dbReference type="PROSITE" id="PS50294">
    <property type="entry name" value="WD_REPEATS_REGION"/>
    <property type="match status" value="6"/>
</dbReference>
<dbReference type="SUPFAM" id="SSF50978">
    <property type="entry name" value="WD40 repeat-like"/>
    <property type="match status" value="2"/>
</dbReference>
<evidence type="ECO:0000259" key="4">
    <source>
        <dbReference type="Pfam" id="PF00656"/>
    </source>
</evidence>
<reference evidence="6 7" key="1">
    <citation type="submission" date="2017-03" db="EMBL/GenBank/DDBJ databases">
        <title>Draft genome sequence of Streptomyces scabrisporus NF3, endophyte isolated from Amphipterygium adstringens.</title>
        <authorList>
            <person name="Vazquez M."/>
            <person name="Ceapa C.D."/>
            <person name="Rodriguez Luna D."/>
            <person name="Sanchez Esquivel S."/>
        </authorList>
    </citation>
    <scope>NUCLEOTIDE SEQUENCE [LARGE SCALE GENOMIC DNA]</scope>
    <source>
        <strain evidence="6 7">NF3</strain>
    </source>
</reference>
<feature type="repeat" description="WD" evidence="3">
    <location>
        <begin position="971"/>
        <end position="1006"/>
    </location>
</feature>
<dbReference type="Pfam" id="PF13191">
    <property type="entry name" value="AAA_16"/>
    <property type="match status" value="1"/>
</dbReference>
<dbReference type="GO" id="GO:0006508">
    <property type="term" value="P:proteolysis"/>
    <property type="evidence" value="ECO:0007669"/>
    <property type="project" value="InterPro"/>
</dbReference>
<feature type="repeat" description="WD" evidence="3">
    <location>
        <begin position="836"/>
        <end position="879"/>
    </location>
</feature>
<evidence type="ECO:0000256" key="2">
    <source>
        <dbReference type="ARBA" id="ARBA00022737"/>
    </source>
</evidence>
<evidence type="ECO:0000313" key="7">
    <source>
        <dbReference type="Proteomes" id="UP000190037"/>
    </source>
</evidence>
<dbReference type="EMBL" id="MWQN01000001">
    <property type="protein sequence ID" value="OPC84127.1"/>
    <property type="molecule type" value="Genomic_DNA"/>
</dbReference>
<dbReference type="Proteomes" id="UP000190037">
    <property type="component" value="Unassembled WGS sequence"/>
</dbReference>
<dbReference type="PROSITE" id="PS50082">
    <property type="entry name" value="WD_REPEATS_2"/>
    <property type="match status" value="12"/>
</dbReference>
<keyword evidence="2" id="KW-0677">Repeat</keyword>
<dbReference type="STRING" id="159449.B4N89_27240"/>
<proteinExistence type="predicted"/>
<accession>A0A1T3P4U7</accession>
<dbReference type="Pfam" id="PF00656">
    <property type="entry name" value="Peptidase_C14"/>
    <property type="match status" value="1"/>
</dbReference>
<name>A0A1T3P4U7_9ACTN</name>
<dbReference type="InterPro" id="IPR020472">
    <property type="entry name" value="WD40_PAC1"/>
</dbReference>
<feature type="repeat" description="WD" evidence="3">
    <location>
        <begin position="1242"/>
        <end position="1285"/>
    </location>
</feature>
<dbReference type="Gene3D" id="3.40.50.1460">
    <property type="match status" value="1"/>
</dbReference>
<keyword evidence="7" id="KW-1185">Reference proteome</keyword>
<organism evidence="6 7">
    <name type="scientific">Embleya scabrispora</name>
    <dbReference type="NCBI Taxonomy" id="159449"/>
    <lineage>
        <taxon>Bacteria</taxon>
        <taxon>Bacillati</taxon>
        <taxon>Actinomycetota</taxon>
        <taxon>Actinomycetes</taxon>
        <taxon>Kitasatosporales</taxon>
        <taxon>Streptomycetaceae</taxon>
        <taxon>Embleya</taxon>
    </lineage>
</organism>
<dbReference type="Gene3D" id="2.130.10.10">
    <property type="entry name" value="YVTN repeat-like/Quinoprotein amine dehydrogenase"/>
    <property type="match status" value="4"/>
</dbReference>
<dbReference type="InterPro" id="IPR001680">
    <property type="entry name" value="WD40_rpt"/>
</dbReference>
<dbReference type="Pfam" id="PF00400">
    <property type="entry name" value="WD40"/>
    <property type="match status" value="13"/>
</dbReference>
<feature type="repeat" description="WD" evidence="3">
    <location>
        <begin position="1107"/>
        <end position="1150"/>
    </location>
</feature>
<comment type="caution">
    <text evidence="6">The sequence shown here is derived from an EMBL/GenBank/DDBJ whole genome shotgun (WGS) entry which is preliminary data.</text>
</comment>
<dbReference type="InterPro" id="IPR036322">
    <property type="entry name" value="WD40_repeat_dom_sf"/>
</dbReference>
<feature type="repeat" description="WD" evidence="3">
    <location>
        <begin position="1152"/>
        <end position="1195"/>
    </location>
</feature>
<feature type="repeat" description="WD" evidence="3">
    <location>
        <begin position="881"/>
        <end position="924"/>
    </location>
</feature>
<dbReference type="InterPro" id="IPR041664">
    <property type="entry name" value="AAA_16"/>
</dbReference>
<dbReference type="InterPro" id="IPR011600">
    <property type="entry name" value="Pept_C14_caspase"/>
</dbReference>
<feature type="repeat" description="WD" evidence="3">
    <location>
        <begin position="926"/>
        <end position="969"/>
    </location>
</feature>
<evidence type="ECO:0000313" key="6">
    <source>
        <dbReference type="EMBL" id="OPC84127.1"/>
    </source>
</evidence>
<feature type="domain" description="Peptidase C14 caspase" evidence="4">
    <location>
        <begin position="47"/>
        <end position="187"/>
    </location>
</feature>
<feature type="repeat" description="WD" evidence="3">
    <location>
        <begin position="1017"/>
        <end position="1060"/>
    </location>
</feature>
<dbReference type="InterPro" id="IPR015943">
    <property type="entry name" value="WD40/YVTN_repeat-like_dom_sf"/>
</dbReference>
<gene>
    <name evidence="6" type="ORF">B4N89_27240</name>
</gene>
<protein>
    <submittedName>
        <fullName evidence="6">Uncharacterized protein</fullName>
    </submittedName>
</protein>
<evidence type="ECO:0000259" key="5">
    <source>
        <dbReference type="Pfam" id="PF13191"/>
    </source>
</evidence>
<feature type="domain" description="Orc1-like AAA ATPase" evidence="5">
    <location>
        <begin position="274"/>
        <end position="425"/>
    </location>
</feature>